<dbReference type="OMA" id="TFCGYFA"/>
<keyword evidence="2" id="KW-0418">Kinase</keyword>
<reference evidence="3" key="1">
    <citation type="submission" date="2025-08" db="UniProtKB">
        <authorList>
            <consortium name="Ensembl"/>
        </authorList>
    </citation>
    <scope>IDENTIFICATION</scope>
</reference>
<organism evidence="3 4">
    <name type="scientific">Salmo trutta</name>
    <name type="common">Brown trout</name>
    <dbReference type="NCBI Taxonomy" id="8032"/>
    <lineage>
        <taxon>Eukaryota</taxon>
        <taxon>Metazoa</taxon>
        <taxon>Chordata</taxon>
        <taxon>Craniata</taxon>
        <taxon>Vertebrata</taxon>
        <taxon>Euteleostomi</taxon>
        <taxon>Actinopterygii</taxon>
        <taxon>Neopterygii</taxon>
        <taxon>Teleostei</taxon>
        <taxon>Protacanthopterygii</taxon>
        <taxon>Salmoniformes</taxon>
        <taxon>Salmonidae</taxon>
        <taxon>Salmoninae</taxon>
        <taxon>Salmo</taxon>
    </lineage>
</organism>
<name>A0A673ZPK9_SALTR</name>
<evidence type="ECO:0000256" key="2">
    <source>
        <dbReference type="ARBA" id="ARBA00022777"/>
    </source>
</evidence>
<dbReference type="Gene3D" id="3.40.1190.20">
    <property type="match status" value="1"/>
</dbReference>
<evidence type="ECO:0000313" key="4">
    <source>
        <dbReference type="Proteomes" id="UP000472277"/>
    </source>
</evidence>
<keyword evidence="4" id="KW-1185">Reference proteome</keyword>
<dbReference type="GO" id="GO:0016301">
    <property type="term" value="F:kinase activity"/>
    <property type="evidence" value="ECO:0007669"/>
    <property type="project" value="UniProtKB-KW"/>
</dbReference>
<dbReference type="InterPro" id="IPR029056">
    <property type="entry name" value="Ribokinase-like"/>
</dbReference>
<evidence type="ECO:0008006" key="5">
    <source>
        <dbReference type="Google" id="ProtNLM"/>
    </source>
</evidence>
<dbReference type="GeneTree" id="ENSGT00990000210155"/>
<dbReference type="SUPFAM" id="SSF53613">
    <property type="entry name" value="Ribokinase-like"/>
    <property type="match status" value="1"/>
</dbReference>
<dbReference type="AlphaFoldDB" id="A0A673ZPK9"/>
<evidence type="ECO:0000256" key="1">
    <source>
        <dbReference type="ARBA" id="ARBA00022679"/>
    </source>
</evidence>
<accession>A0A673ZPK9</accession>
<dbReference type="PANTHER" id="PTHR10584:SF166">
    <property type="entry name" value="RIBOKINASE"/>
    <property type="match status" value="1"/>
</dbReference>
<dbReference type="InParanoid" id="A0A673ZPK9"/>
<dbReference type="Ensembl" id="ENSSTUT00000050885.1">
    <property type="protein sequence ID" value="ENSSTUP00000048788.1"/>
    <property type="gene ID" value="ENSSTUG00000020511.1"/>
</dbReference>
<proteinExistence type="predicted"/>
<dbReference type="Proteomes" id="UP000472277">
    <property type="component" value="Chromosome 33"/>
</dbReference>
<dbReference type="GO" id="GO:0005829">
    <property type="term" value="C:cytosol"/>
    <property type="evidence" value="ECO:0007669"/>
    <property type="project" value="TreeGrafter"/>
</dbReference>
<sequence>VPRNGESLEWFFIGFGGIGSNQCILAARIEAETAMVCKLSVPSSSFHWATSSCVTSAGEIAIVIVAGANLLVVGKDLWRALSALIHAKVLLCQLEVSLHTSLQALLSDHERNIFSVKTNFNPAPAIPDLHSDFYRASDVFCCIRGEIDNWMSVGLDRSLGSRDCVVLSAQEPSSLSICVPIKPVTTVDTTGDGDSLICAMAFYMAHFPTMQLEDGQQTGRKCLIPLKDLPTDIF</sequence>
<protein>
    <recommendedName>
        <fullName evidence="5">Carbohydrate kinase PfkB domain-containing protein</fullName>
    </recommendedName>
</protein>
<dbReference type="PANTHER" id="PTHR10584">
    <property type="entry name" value="SUGAR KINASE"/>
    <property type="match status" value="1"/>
</dbReference>
<keyword evidence="1" id="KW-0808">Transferase</keyword>
<evidence type="ECO:0000313" key="3">
    <source>
        <dbReference type="Ensembl" id="ENSSTUP00000048788.1"/>
    </source>
</evidence>
<reference evidence="3" key="2">
    <citation type="submission" date="2025-09" db="UniProtKB">
        <authorList>
            <consortium name="Ensembl"/>
        </authorList>
    </citation>
    <scope>IDENTIFICATION</scope>
</reference>